<organism evidence="2 3">
    <name type="scientific">Eumeta variegata</name>
    <name type="common">Bagworm moth</name>
    <name type="synonym">Eumeta japonica</name>
    <dbReference type="NCBI Taxonomy" id="151549"/>
    <lineage>
        <taxon>Eukaryota</taxon>
        <taxon>Metazoa</taxon>
        <taxon>Ecdysozoa</taxon>
        <taxon>Arthropoda</taxon>
        <taxon>Hexapoda</taxon>
        <taxon>Insecta</taxon>
        <taxon>Pterygota</taxon>
        <taxon>Neoptera</taxon>
        <taxon>Endopterygota</taxon>
        <taxon>Lepidoptera</taxon>
        <taxon>Glossata</taxon>
        <taxon>Ditrysia</taxon>
        <taxon>Tineoidea</taxon>
        <taxon>Psychidae</taxon>
        <taxon>Oiketicinae</taxon>
        <taxon>Eumeta</taxon>
    </lineage>
</organism>
<sequence length="111" mass="12091">MSMVRHALGQFYFTETAHFFPGRAAPRRARVSSGRARCRRDVRRGGSARVSGGARGGGPAPPPSSGSTSDGTGFLQPPVKRIAEAVSKRVLRETRFRDARQIMIIVDFFDG</sequence>
<dbReference type="AlphaFoldDB" id="A0A4C1VGU5"/>
<gene>
    <name evidence="2" type="ORF">EVAR_36290_1</name>
</gene>
<accession>A0A4C1VGU5</accession>
<keyword evidence="3" id="KW-1185">Reference proteome</keyword>
<evidence type="ECO:0000313" key="3">
    <source>
        <dbReference type="Proteomes" id="UP000299102"/>
    </source>
</evidence>
<name>A0A4C1VGU5_EUMVA</name>
<comment type="caution">
    <text evidence="2">The sequence shown here is derived from an EMBL/GenBank/DDBJ whole genome shotgun (WGS) entry which is preliminary data.</text>
</comment>
<feature type="region of interest" description="Disordered" evidence="1">
    <location>
        <begin position="25"/>
        <end position="78"/>
    </location>
</feature>
<reference evidence="2 3" key="1">
    <citation type="journal article" date="2019" name="Commun. Biol.">
        <title>The bagworm genome reveals a unique fibroin gene that provides high tensile strength.</title>
        <authorList>
            <person name="Kono N."/>
            <person name="Nakamura H."/>
            <person name="Ohtoshi R."/>
            <person name="Tomita M."/>
            <person name="Numata K."/>
            <person name="Arakawa K."/>
        </authorList>
    </citation>
    <scope>NUCLEOTIDE SEQUENCE [LARGE SCALE GENOMIC DNA]</scope>
</reference>
<dbReference type="Proteomes" id="UP000299102">
    <property type="component" value="Unassembled WGS sequence"/>
</dbReference>
<evidence type="ECO:0000313" key="2">
    <source>
        <dbReference type="EMBL" id="GBP38338.1"/>
    </source>
</evidence>
<feature type="compositionally biased region" description="Basic residues" evidence="1">
    <location>
        <begin position="25"/>
        <end position="42"/>
    </location>
</feature>
<protein>
    <submittedName>
        <fullName evidence="2">Uncharacterized protein</fullName>
    </submittedName>
</protein>
<evidence type="ECO:0000256" key="1">
    <source>
        <dbReference type="SAM" id="MobiDB-lite"/>
    </source>
</evidence>
<proteinExistence type="predicted"/>
<dbReference type="EMBL" id="BGZK01000347">
    <property type="protein sequence ID" value="GBP38338.1"/>
    <property type="molecule type" value="Genomic_DNA"/>
</dbReference>